<evidence type="ECO:0000256" key="2">
    <source>
        <dbReference type="ARBA" id="ARBA00022723"/>
    </source>
</evidence>
<sequence>MSKKKENGTSSENLPDSTTKFFFNVDDEVLMQKKDGYFYLGVLIKIDWSKDQALVKFDDNTETWSTFGFLTKNLSGVECSSCKECTFESSNDILVCDRCSKGFHQQCHSPPVSIEDLKIIAKWECSKCLSVSRKSSASPQPAPPEVRQIVIPPDVATEFQRKKFQYEINDLHWDMQHRVNTENKYCYCGGSGKWFLQMLQCSRCRQWFHARCIESLRMPLLFGDRFFVFICSICNSGKEFLRRLEVKWLDLVHLAIFNLTLTKAAKYQDVDEDIVIFLNDHWDNLQLPPKLRDTHLSDRRDHVLSMLNANRNRFRYLREMKKRTTMWGLKHRVTPPTPVFSLPPNRPLCDEILLDAWQNNPRLRFLPPTPADKLEEKNYDLYPDWEQNESSLPGLELLHVNTRPLILPTGVPATMHNSPKETQDLPPTPPSSESNMEAPPTLQDTSGDESSSRGTQDSTIPPQLDYEGRNNSFRSMLPVGMTPLVRPAKRRLSEKDIRVTSSGEIKRRRVMRRGAKLAGRTVQVLEKRLKRPRSGQVTPTASPMKNVASSSYSLEDLNSYFGASNRIASGEKFKIRARRTLPNGKTQYLIDWGCSSSS</sequence>
<evidence type="ECO:0000256" key="3">
    <source>
        <dbReference type="ARBA" id="ARBA00022737"/>
    </source>
</evidence>
<evidence type="ECO:0000256" key="7">
    <source>
        <dbReference type="ARBA" id="ARBA00023242"/>
    </source>
</evidence>
<evidence type="ECO:0000259" key="10">
    <source>
        <dbReference type="PROSITE" id="PS50016"/>
    </source>
</evidence>
<dbReference type="Pfam" id="PF00628">
    <property type="entry name" value="PHD"/>
    <property type="match status" value="1"/>
</dbReference>
<accession>A0ABN7APL0</accession>
<dbReference type="Pfam" id="PF14061">
    <property type="entry name" value="Mtf2_C"/>
    <property type="match status" value="1"/>
</dbReference>
<dbReference type="InterPro" id="IPR001965">
    <property type="entry name" value="Znf_PHD"/>
</dbReference>
<keyword evidence="3" id="KW-0677">Repeat</keyword>
<name>A0ABN7APL0_9HEMI</name>
<dbReference type="InterPro" id="IPR019787">
    <property type="entry name" value="Znf_PHD-finger"/>
</dbReference>
<dbReference type="InterPro" id="IPR025894">
    <property type="entry name" value="Mtf2_C_dom"/>
</dbReference>
<dbReference type="SMART" id="SM00249">
    <property type="entry name" value="PHD"/>
    <property type="match status" value="2"/>
</dbReference>
<dbReference type="InterPro" id="IPR019786">
    <property type="entry name" value="Zinc_finger_PHD-type_CS"/>
</dbReference>
<feature type="domain" description="PHD-type" evidence="10">
    <location>
        <begin position="76"/>
        <end position="131"/>
    </location>
</feature>
<feature type="compositionally biased region" description="Polar residues" evidence="9">
    <location>
        <begin position="442"/>
        <end position="461"/>
    </location>
</feature>
<dbReference type="SUPFAM" id="SSF57903">
    <property type="entry name" value="FYVE/PHD zinc finger"/>
    <property type="match status" value="2"/>
</dbReference>
<dbReference type="InterPro" id="IPR013083">
    <property type="entry name" value="Znf_RING/FYVE/PHD"/>
</dbReference>
<proteinExistence type="predicted"/>
<comment type="subcellular location">
    <subcellularLocation>
        <location evidence="1">Nucleus</location>
    </subcellularLocation>
</comment>
<evidence type="ECO:0000256" key="4">
    <source>
        <dbReference type="ARBA" id="ARBA00022771"/>
    </source>
</evidence>
<keyword evidence="2" id="KW-0479">Metal-binding</keyword>
<gene>
    <name evidence="11" type="ORF">NTJ_06817</name>
</gene>
<evidence type="ECO:0000256" key="8">
    <source>
        <dbReference type="PROSITE-ProRule" id="PRU00146"/>
    </source>
</evidence>
<dbReference type="PANTHER" id="PTHR12628">
    <property type="entry name" value="POLYCOMB-LIKE TRANSCRIPTION FACTOR"/>
    <property type="match status" value="1"/>
</dbReference>
<dbReference type="InterPro" id="IPR011011">
    <property type="entry name" value="Znf_FYVE_PHD"/>
</dbReference>
<keyword evidence="5" id="KW-0862">Zinc</keyword>
<dbReference type="PANTHER" id="PTHR12628:SF21">
    <property type="entry name" value="PHD-TYPE DOMAIN-CONTAINING PROTEIN"/>
    <property type="match status" value="1"/>
</dbReference>
<reference evidence="11 12" key="1">
    <citation type="submission" date="2023-09" db="EMBL/GenBank/DDBJ databases">
        <title>Nesidiocoris tenuis whole genome shotgun sequence.</title>
        <authorList>
            <person name="Shibata T."/>
            <person name="Shimoda M."/>
            <person name="Kobayashi T."/>
            <person name="Uehara T."/>
        </authorList>
    </citation>
    <scope>NUCLEOTIDE SEQUENCE [LARGE SCALE GENOMIC DNA]</scope>
    <source>
        <strain evidence="11 12">Japan</strain>
    </source>
</reference>
<evidence type="ECO:0000256" key="5">
    <source>
        <dbReference type="ARBA" id="ARBA00022833"/>
    </source>
</evidence>
<dbReference type="Gene3D" id="3.30.40.10">
    <property type="entry name" value="Zinc/RING finger domain, C3HC4 (zinc finger)"/>
    <property type="match status" value="1"/>
</dbReference>
<evidence type="ECO:0000313" key="12">
    <source>
        <dbReference type="Proteomes" id="UP001307889"/>
    </source>
</evidence>
<keyword evidence="6" id="KW-0156">Chromatin regulator</keyword>
<keyword evidence="12" id="KW-1185">Reference proteome</keyword>
<dbReference type="Gene3D" id="2.30.30.140">
    <property type="match status" value="1"/>
</dbReference>
<evidence type="ECO:0000256" key="1">
    <source>
        <dbReference type="ARBA" id="ARBA00004123"/>
    </source>
</evidence>
<protein>
    <recommendedName>
        <fullName evidence="10">PHD-type domain-containing protein</fullName>
    </recommendedName>
</protein>
<dbReference type="EMBL" id="AP028912">
    <property type="protein sequence ID" value="BES94008.1"/>
    <property type="molecule type" value="Genomic_DNA"/>
</dbReference>
<keyword evidence="7" id="KW-0539">Nucleus</keyword>
<evidence type="ECO:0000256" key="9">
    <source>
        <dbReference type="SAM" id="MobiDB-lite"/>
    </source>
</evidence>
<feature type="region of interest" description="Disordered" evidence="9">
    <location>
        <begin position="409"/>
        <end position="488"/>
    </location>
</feature>
<dbReference type="Proteomes" id="UP001307889">
    <property type="component" value="Chromosome 4"/>
</dbReference>
<organism evidence="11 12">
    <name type="scientific">Nesidiocoris tenuis</name>
    <dbReference type="NCBI Taxonomy" id="355587"/>
    <lineage>
        <taxon>Eukaryota</taxon>
        <taxon>Metazoa</taxon>
        <taxon>Ecdysozoa</taxon>
        <taxon>Arthropoda</taxon>
        <taxon>Hexapoda</taxon>
        <taxon>Insecta</taxon>
        <taxon>Pterygota</taxon>
        <taxon>Neoptera</taxon>
        <taxon>Paraneoptera</taxon>
        <taxon>Hemiptera</taxon>
        <taxon>Heteroptera</taxon>
        <taxon>Panheteroptera</taxon>
        <taxon>Cimicomorpha</taxon>
        <taxon>Miridae</taxon>
        <taxon>Dicyphina</taxon>
        <taxon>Nesidiocoris</taxon>
    </lineage>
</organism>
<keyword evidence="4 8" id="KW-0863">Zinc-finger</keyword>
<dbReference type="Gene3D" id="3.90.980.20">
    <property type="match status" value="1"/>
</dbReference>
<dbReference type="PROSITE" id="PS50016">
    <property type="entry name" value="ZF_PHD_2"/>
    <property type="match status" value="1"/>
</dbReference>
<evidence type="ECO:0000256" key="6">
    <source>
        <dbReference type="ARBA" id="ARBA00022853"/>
    </source>
</evidence>
<dbReference type="PROSITE" id="PS01359">
    <property type="entry name" value="ZF_PHD_1"/>
    <property type="match status" value="2"/>
</dbReference>
<evidence type="ECO:0000313" key="11">
    <source>
        <dbReference type="EMBL" id="BES94008.1"/>
    </source>
</evidence>